<organism evidence="2 3">
    <name type="scientific">Actinoplanes utahensis</name>
    <dbReference type="NCBI Taxonomy" id="1869"/>
    <lineage>
        <taxon>Bacteria</taxon>
        <taxon>Bacillati</taxon>
        <taxon>Actinomycetota</taxon>
        <taxon>Actinomycetes</taxon>
        <taxon>Micromonosporales</taxon>
        <taxon>Micromonosporaceae</taxon>
        <taxon>Actinoplanes</taxon>
    </lineage>
</organism>
<dbReference type="EMBL" id="JRTT01000008">
    <property type="protein sequence ID" value="KHD77874.1"/>
    <property type="molecule type" value="Genomic_DNA"/>
</dbReference>
<name>A0A0A6UTV2_ACTUT</name>
<evidence type="ECO:0000313" key="3">
    <source>
        <dbReference type="Proteomes" id="UP000054537"/>
    </source>
</evidence>
<keyword evidence="1" id="KW-0732">Signal</keyword>
<reference evidence="2 3" key="1">
    <citation type="submission" date="2014-10" db="EMBL/GenBank/DDBJ databases">
        <title>Draft genome sequence of Actinoplanes utahensis NRRL 12052.</title>
        <authorList>
            <person name="Velasco-Bucheli B."/>
            <person name="del Cerro C."/>
            <person name="Hormigo D."/>
            <person name="Garcia J.L."/>
            <person name="Acebal C."/>
            <person name="Arroyo M."/>
            <person name="de la Mata I."/>
        </authorList>
    </citation>
    <scope>NUCLEOTIDE SEQUENCE [LARGE SCALE GENOMIC DNA]</scope>
    <source>
        <strain evidence="2 3">NRRL 12052</strain>
    </source>
</reference>
<sequence length="359" mass="36656">MKHRRLAVVPALLLLTAAGCAPTATTTGQPRPRPAEFIVIDADAHGAVIADVRRAAFLGADRNGAVVWRAPQDTTAPDVTGCARRCPDALLSGNSGARNDDAAAGPAPALIRGGHREPVRGAALAGRTVLTADGADDYIVTGGTPGRWSLDTVRPGAPPTHVPVPGPHASWTATADRRHGLAVAYGTDPSAAVAVWFTRTRDGWRPDPATTPVTGTAACLAPGGDRAIVLGDRPAVRAPGGPARPVTGLDLASDCAFAASGGIVGAYGQDAGGETVRVEVFGPTGAVVRHIESRHATRVTGDPLSNRVAYTAGGRTVEVDTVTGDIVRTTEKAFGARYDGSGNLVTVDANGVPRWLPAT</sequence>
<feature type="chain" id="PRO_5039352568" description="Lipoprotein" evidence="1">
    <location>
        <begin position="22"/>
        <end position="359"/>
    </location>
</feature>
<gene>
    <name evidence="2" type="ORF">MB27_08830</name>
</gene>
<feature type="signal peptide" evidence="1">
    <location>
        <begin position="1"/>
        <end position="21"/>
    </location>
</feature>
<evidence type="ECO:0000313" key="2">
    <source>
        <dbReference type="EMBL" id="KHD77874.1"/>
    </source>
</evidence>
<dbReference type="Proteomes" id="UP000054537">
    <property type="component" value="Unassembled WGS sequence"/>
</dbReference>
<dbReference type="PROSITE" id="PS51257">
    <property type="entry name" value="PROKAR_LIPOPROTEIN"/>
    <property type="match status" value="1"/>
</dbReference>
<keyword evidence="3" id="KW-1185">Reference proteome</keyword>
<evidence type="ECO:0008006" key="4">
    <source>
        <dbReference type="Google" id="ProtNLM"/>
    </source>
</evidence>
<accession>A0A0A6UTV2</accession>
<evidence type="ECO:0000256" key="1">
    <source>
        <dbReference type="SAM" id="SignalP"/>
    </source>
</evidence>
<dbReference type="AlphaFoldDB" id="A0A0A6UTV2"/>
<protein>
    <recommendedName>
        <fullName evidence="4">Lipoprotein</fullName>
    </recommendedName>
</protein>
<dbReference type="OrthoDB" id="981191at2"/>
<proteinExistence type="predicted"/>
<dbReference type="RefSeq" id="WP_043523677.1">
    <property type="nucleotide sequence ID" value="NZ_BAABKU010000038.1"/>
</dbReference>
<comment type="caution">
    <text evidence="2">The sequence shown here is derived from an EMBL/GenBank/DDBJ whole genome shotgun (WGS) entry which is preliminary data.</text>
</comment>